<name>A0A290ZC05_9PSEU</name>
<gene>
    <name evidence="2" type="ORF">CNX65_27535</name>
</gene>
<sequence length="206" mass="21729">MMERAVGIGSALVLGGTGMLKGCSAELVEQGWQVVLPSRRARLAPGQAVREAVRRRGHVPTPRASAGGTGGSVVEVAADWSRPQELAGLVGDALLRPAGLLVAWVHDSYRVPVLEAVAPLLEAGAPVVEVHDISAVSPTGGLPEPVLPGHPTQQVVLGFVRRDGRTRWLSHEQTASGVMEAVRRALAGDPPSVRQVGEVDTWEVRY</sequence>
<evidence type="ECO:0000313" key="3">
    <source>
        <dbReference type="Proteomes" id="UP000218505"/>
    </source>
</evidence>
<proteinExistence type="predicted"/>
<evidence type="ECO:0000256" key="1">
    <source>
        <dbReference type="SAM" id="MobiDB-lite"/>
    </source>
</evidence>
<dbReference type="AlphaFoldDB" id="A0A290ZC05"/>
<dbReference type="EMBL" id="CP023445">
    <property type="protein sequence ID" value="ATE56571.1"/>
    <property type="molecule type" value="Genomic_DNA"/>
</dbReference>
<keyword evidence="3" id="KW-1185">Reference proteome</keyword>
<reference evidence="2" key="1">
    <citation type="submission" date="2017-09" db="EMBL/GenBank/DDBJ databases">
        <title>Complete Genome Sequence of ansamitocin-producing Bacterium Actinosynnema pretiosum X47.</title>
        <authorList>
            <person name="Cao G."/>
            <person name="Zong G."/>
            <person name="Zhong C."/>
            <person name="Fu J."/>
        </authorList>
    </citation>
    <scope>NUCLEOTIDE SEQUENCE [LARGE SCALE GENOMIC DNA]</scope>
    <source>
        <strain evidence="2">X47</strain>
    </source>
</reference>
<accession>A0A290ZC05</accession>
<evidence type="ECO:0000313" key="2">
    <source>
        <dbReference type="EMBL" id="ATE56571.1"/>
    </source>
</evidence>
<organism evidence="2 3">
    <name type="scientific">Actinosynnema pretiosum</name>
    <dbReference type="NCBI Taxonomy" id="42197"/>
    <lineage>
        <taxon>Bacteria</taxon>
        <taxon>Bacillati</taxon>
        <taxon>Actinomycetota</taxon>
        <taxon>Actinomycetes</taxon>
        <taxon>Pseudonocardiales</taxon>
        <taxon>Pseudonocardiaceae</taxon>
        <taxon>Actinosynnema</taxon>
    </lineage>
</organism>
<dbReference type="KEGG" id="apre:CNX65_27535"/>
<dbReference type="Proteomes" id="UP000218505">
    <property type="component" value="Chromosome"/>
</dbReference>
<feature type="region of interest" description="Disordered" evidence="1">
    <location>
        <begin position="52"/>
        <end position="71"/>
    </location>
</feature>
<protein>
    <submittedName>
        <fullName evidence="2">Uncharacterized protein</fullName>
    </submittedName>
</protein>